<proteinExistence type="predicted"/>
<dbReference type="PANTHER" id="PTHR37159:SF1">
    <property type="entry name" value="GH11867P"/>
    <property type="match status" value="1"/>
</dbReference>
<reference evidence="2" key="1">
    <citation type="submission" date="2021-06" db="EMBL/GenBank/DDBJ databases">
        <authorList>
            <person name="Hodson N. C."/>
            <person name="Mongue J. A."/>
            <person name="Jaron S. K."/>
        </authorList>
    </citation>
    <scope>NUCLEOTIDE SEQUENCE</scope>
</reference>
<dbReference type="AlphaFoldDB" id="A0A8J2KL00"/>
<evidence type="ECO:0008006" key="4">
    <source>
        <dbReference type="Google" id="ProtNLM"/>
    </source>
</evidence>
<dbReference type="EMBL" id="CAJVCH010344338">
    <property type="protein sequence ID" value="CAG7815436.1"/>
    <property type="molecule type" value="Genomic_DNA"/>
</dbReference>
<dbReference type="Proteomes" id="UP000708208">
    <property type="component" value="Unassembled WGS sequence"/>
</dbReference>
<accession>A0A8J2KL00</accession>
<organism evidence="2 3">
    <name type="scientific">Allacma fusca</name>
    <dbReference type="NCBI Taxonomy" id="39272"/>
    <lineage>
        <taxon>Eukaryota</taxon>
        <taxon>Metazoa</taxon>
        <taxon>Ecdysozoa</taxon>
        <taxon>Arthropoda</taxon>
        <taxon>Hexapoda</taxon>
        <taxon>Collembola</taxon>
        <taxon>Symphypleona</taxon>
        <taxon>Sminthuridae</taxon>
        <taxon>Allacma</taxon>
    </lineage>
</organism>
<name>A0A8J2KL00_9HEXA</name>
<feature type="transmembrane region" description="Helical" evidence="1">
    <location>
        <begin position="47"/>
        <end position="67"/>
    </location>
</feature>
<evidence type="ECO:0000313" key="2">
    <source>
        <dbReference type="EMBL" id="CAG7815436.1"/>
    </source>
</evidence>
<keyword evidence="1" id="KW-0472">Membrane</keyword>
<keyword evidence="1" id="KW-1133">Transmembrane helix</keyword>
<gene>
    <name evidence="2" type="ORF">AFUS01_LOCUS26118</name>
</gene>
<comment type="caution">
    <text evidence="2">The sequence shown here is derived from an EMBL/GenBank/DDBJ whole genome shotgun (WGS) entry which is preliminary data.</text>
</comment>
<dbReference type="PANTHER" id="PTHR37159">
    <property type="entry name" value="GH11867P"/>
    <property type="match status" value="1"/>
</dbReference>
<keyword evidence="3" id="KW-1185">Reference proteome</keyword>
<protein>
    <recommendedName>
        <fullName evidence="4">ER-bound oxygenase mpaB/mpaB'/Rubber oxygenase catalytic domain-containing protein</fullName>
    </recommendedName>
</protein>
<sequence>MDDQRFFEEAAAANGDRGLETQKAFPLPKWVDPEKIKAGQKFIRDHFFSVIFAHFISLIFLLCYSPVRRVLVRTHKSETSEKAVKRYLSTLVHIKLWYEQDLLHREGEAAQDVFRIRRVHSRVSRYIEKRCPMKSTVSEAGKCGFAEASHVITQLDMIVTQFGFMGFVTLFPSKFGIFTEDPTGLEGFIHLWALIGHLLGIEDRFNLGLEINFPRNRAILEKILLPELKVGNKDSLELCQSLVNGMANIVPFLSFNSVLIF</sequence>
<evidence type="ECO:0000256" key="1">
    <source>
        <dbReference type="SAM" id="Phobius"/>
    </source>
</evidence>
<keyword evidence="1" id="KW-0812">Transmembrane</keyword>
<evidence type="ECO:0000313" key="3">
    <source>
        <dbReference type="Proteomes" id="UP000708208"/>
    </source>
</evidence>
<dbReference type="OrthoDB" id="6361347at2759"/>
<feature type="non-terminal residue" evidence="2">
    <location>
        <position position="261"/>
    </location>
</feature>